<proteinExistence type="predicted"/>
<gene>
    <name evidence="3" type="ORF">A11A3_06550</name>
</gene>
<dbReference type="PATRIC" id="fig|1177179.3.peg.1318"/>
<evidence type="ECO:0000256" key="1">
    <source>
        <dbReference type="SAM" id="MobiDB-lite"/>
    </source>
</evidence>
<keyword evidence="2" id="KW-1133">Transmembrane helix</keyword>
<comment type="caution">
    <text evidence="3">The sequence shown here is derived from an EMBL/GenBank/DDBJ whole genome shotgun (WGS) entry which is preliminary data.</text>
</comment>
<accession>L0WD39</accession>
<evidence type="ECO:0000313" key="3">
    <source>
        <dbReference type="EMBL" id="EKF74871.1"/>
    </source>
</evidence>
<name>L0WD39_9GAMM</name>
<dbReference type="PANTHER" id="PTHR34351:SF1">
    <property type="entry name" value="SLR1927 PROTEIN"/>
    <property type="match status" value="1"/>
</dbReference>
<dbReference type="Proteomes" id="UP000010164">
    <property type="component" value="Unassembled WGS sequence"/>
</dbReference>
<dbReference type="AlphaFoldDB" id="L0WD39"/>
<dbReference type="PANTHER" id="PTHR34351">
    <property type="entry name" value="SLR1927 PROTEIN-RELATED"/>
    <property type="match status" value="1"/>
</dbReference>
<organism evidence="3 4">
    <name type="scientific">Alcanivorax hongdengensis A-11-3</name>
    <dbReference type="NCBI Taxonomy" id="1177179"/>
    <lineage>
        <taxon>Bacteria</taxon>
        <taxon>Pseudomonadati</taxon>
        <taxon>Pseudomonadota</taxon>
        <taxon>Gammaproteobacteria</taxon>
        <taxon>Oceanospirillales</taxon>
        <taxon>Alcanivoracaceae</taxon>
        <taxon>Alcanivorax</taxon>
    </lineage>
</organism>
<dbReference type="eggNOG" id="COG1721">
    <property type="taxonomic scope" value="Bacteria"/>
</dbReference>
<keyword evidence="4" id="KW-1185">Reference proteome</keyword>
<evidence type="ECO:0000256" key="2">
    <source>
        <dbReference type="SAM" id="Phobius"/>
    </source>
</evidence>
<dbReference type="EMBL" id="AMRJ01000007">
    <property type="protein sequence ID" value="EKF74871.1"/>
    <property type="molecule type" value="Genomic_DNA"/>
</dbReference>
<reference evidence="3 4" key="1">
    <citation type="journal article" date="2012" name="J. Bacteriol.">
        <title>Genome Sequence of the Alkane-Degrading Bacterium Alcanivorax hongdengensis Type Strain A-11-3.</title>
        <authorList>
            <person name="Lai Q."/>
            <person name="Shao Z."/>
        </authorList>
    </citation>
    <scope>NUCLEOTIDE SEQUENCE [LARGE SCALE GENOMIC DNA]</scope>
    <source>
        <strain evidence="3 4">A-11-3</strain>
    </source>
</reference>
<evidence type="ECO:0000313" key="4">
    <source>
        <dbReference type="Proteomes" id="UP000010164"/>
    </source>
</evidence>
<keyword evidence="2" id="KW-0812">Transmembrane</keyword>
<keyword evidence="2" id="KW-0472">Membrane</keyword>
<feature type="transmembrane region" description="Helical" evidence="2">
    <location>
        <begin position="60"/>
        <end position="80"/>
    </location>
</feature>
<feature type="region of interest" description="Disordered" evidence="1">
    <location>
        <begin position="193"/>
        <end position="218"/>
    </location>
</feature>
<protein>
    <submittedName>
        <fullName evidence="3">Uncharacterized protein</fullName>
    </submittedName>
</protein>
<sequence length="318" mass="35580">MMPGPLKRLYRRWLARRLPPARQIVLSQKRVFIFPTGYGFLYLLVAALLFVGGINYENNLILSLSFLLASLFMVAILHTFMNFSGLGLRNGTSESGFSGGSGALQVILFADQRTHHSVRLSWPGQSAQQVHVIKGEECAVWLNLSLPHRGRIAAPRIRVESRYPLGLLCAWSYVTLDHYCLAWPRPVASDHCPADGGEHQHSVASSGQGGNEEFQGLREYTPGDSLRKVDWKGYARGRGLYTKVFAEPAGGRLWLRWSLVEGLPEEQRLSVLCYWTLALDKEQAPYGLELPGLTLAPDSGDVHRWRVLDALACYPEFD</sequence>
<dbReference type="RefSeq" id="WP_008928493.1">
    <property type="nucleotide sequence ID" value="NZ_AMRJ01000007.1"/>
</dbReference>
<dbReference type="STRING" id="1177179.A11A3_06550"/>
<feature type="transmembrane region" description="Helical" evidence="2">
    <location>
        <begin position="31"/>
        <end position="54"/>
    </location>
</feature>